<keyword evidence="4 6" id="KW-1133">Transmembrane helix</keyword>
<dbReference type="Proteomes" id="UP000184225">
    <property type="component" value="Unassembled WGS sequence"/>
</dbReference>
<keyword evidence="9" id="KW-1185">Reference proteome</keyword>
<keyword evidence="5 6" id="KW-0472">Membrane</keyword>
<dbReference type="InterPro" id="IPR051449">
    <property type="entry name" value="ABC-2_transporter_component"/>
</dbReference>
<keyword evidence="2" id="KW-1003">Cell membrane</keyword>
<dbReference type="AlphaFoldDB" id="A0A1M6AQQ5"/>
<feature type="transmembrane region" description="Helical" evidence="6">
    <location>
        <begin position="181"/>
        <end position="202"/>
    </location>
</feature>
<evidence type="ECO:0000256" key="2">
    <source>
        <dbReference type="ARBA" id="ARBA00022475"/>
    </source>
</evidence>
<evidence type="ECO:0000256" key="3">
    <source>
        <dbReference type="ARBA" id="ARBA00022692"/>
    </source>
</evidence>
<gene>
    <name evidence="8" type="ORF">SAMN04488096_101395</name>
</gene>
<evidence type="ECO:0000259" key="7">
    <source>
        <dbReference type="Pfam" id="PF12698"/>
    </source>
</evidence>
<dbReference type="Pfam" id="PF12698">
    <property type="entry name" value="ABC2_membrane_3"/>
    <property type="match status" value="1"/>
</dbReference>
<evidence type="ECO:0000313" key="8">
    <source>
        <dbReference type="EMBL" id="SHI38761.1"/>
    </source>
</evidence>
<sequence>MRNLKLIIVREYLARVRNKTFMIMTFLSPIIMVGMVILIAYLSSLNSDENKIIAVYDESDNAFFNEFKSDENISYLDYSDMSLEAAIDSVAKKEYYGLLFFPNSTDNQYLAKHTEFFANKAPGISFLSDIESKISTVLTEKELQRRGVNLNEINQAKTKVNLQIENFSGEETSKLSNYVKMFFGGAAGYLLMMFIIIYGNMVMRSVIEEKTNRIIEIIISSVKPMQLMVGKILGTSLAGITQFAIWIVFGSILLFVVTSIFGIDISNSSPVASTALDMGTQDEIGKLIIDIVHLPLGKIVFCFLIYFIGGYFLYSSLYAAIGAAVDSETDTQQFMLPIILPLMLGIYVGFFSVIDNPHGTISTIFSYIPLTSPVVMLMRIPFGVAWWEIVLSMAILICTIFLLIWVAAKIYRVGILMYGKKPSYKELYKWLRY</sequence>
<evidence type="ECO:0000256" key="4">
    <source>
        <dbReference type="ARBA" id="ARBA00022989"/>
    </source>
</evidence>
<evidence type="ECO:0000256" key="6">
    <source>
        <dbReference type="SAM" id="Phobius"/>
    </source>
</evidence>
<organism evidence="8 9">
    <name type="scientific">Mesonia phycicola</name>
    <dbReference type="NCBI Taxonomy" id="579105"/>
    <lineage>
        <taxon>Bacteria</taxon>
        <taxon>Pseudomonadati</taxon>
        <taxon>Bacteroidota</taxon>
        <taxon>Flavobacteriia</taxon>
        <taxon>Flavobacteriales</taxon>
        <taxon>Flavobacteriaceae</taxon>
        <taxon>Mesonia</taxon>
    </lineage>
</organism>
<evidence type="ECO:0000256" key="5">
    <source>
        <dbReference type="ARBA" id="ARBA00023136"/>
    </source>
</evidence>
<dbReference type="STRING" id="579105.SAMN04488096_101395"/>
<feature type="transmembrane region" description="Helical" evidence="6">
    <location>
        <begin position="287"/>
        <end position="314"/>
    </location>
</feature>
<reference evidence="8 9" key="1">
    <citation type="submission" date="2016-11" db="EMBL/GenBank/DDBJ databases">
        <authorList>
            <person name="Jaros S."/>
            <person name="Januszkiewicz K."/>
            <person name="Wedrychowicz H."/>
        </authorList>
    </citation>
    <scope>NUCLEOTIDE SEQUENCE [LARGE SCALE GENOMIC DNA]</scope>
    <source>
        <strain evidence="8 9">DSM 21425</strain>
    </source>
</reference>
<protein>
    <submittedName>
        <fullName evidence="8">ABC-2 type transport system permease protein</fullName>
    </submittedName>
</protein>
<feature type="transmembrane region" description="Helical" evidence="6">
    <location>
        <begin position="386"/>
        <end position="408"/>
    </location>
</feature>
<dbReference type="PANTHER" id="PTHR30294:SF29">
    <property type="entry name" value="MULTIDRUG ABC TRANSPORTER PERMEASE YBHS-RELATED"/>
    <property type="match status" value="1"/>
</dbReference>
<keyword evidence="3 6" id="KW-0812">Transmembrane</keyword>
<name>A0A1M6AQQ5_9FLAO</name>
<feature type="transmembrane region" description="Helical" evidence="6">
    <location>
        <begin position="21"/>
        <end position="42"/>
    </location>
</feature>
<dbReference type="EMBL" id="FQYY01000001">
    <property type="protein sequence ID" value="SHI38761.1"/>
    <property type="molecule type" value="Genomic_DNA"/>
</dbReference>
<dbReference type="PANTHER" id="PTHR30294">
    <property type="entry name" value="MEMBRANE COMPONENT OF ABC TRANSPORTER YHHJ-RELATED"/>
    <property type="match status" value="1"/>
</dbReference>
<dbReference type="OrthoDB" id="9768837at2"/>
<dbReference type="GO" id="GO:0005886">
    <property type="term" value="C:plasma membrane"/>
    <property type="evidence" value="ECO:0007669"/>
    <property type="project" value="UniProtKB-SubCell"/>
</dbReference>
<accession>A0A1M6AQQ5</accession>
<evidence type="ECO:0000313" key="9">
    <source>
        <dbReference type="Proteomes" id="UP000184225"/>
    </source>
</evidence>
<evidence type="ECO:0000256" key="1">
    <source>
        <dbReference type="ARBA" id="ARBA00004651"/>
    </source>
</evidence>
<feature type="transmembrane region" description="Helical" evidence="6">
    <location>
        <begin position="334"/>
        <end position="354"/>
    </location>
</feature>
<dbReference type="GO" id="GO:0140359">
    <property type="term" value="F:ABC-type transporter activity"/>
    <property type="evidence" value="ECO:0007669"/>
    <property type="project" value="InterPro"/>
</dbReference>
<dbReference type="SUPFAM" id="SSF53850">
    <property type="entry name" value="Periplasmic binding protein-like II"/>
    <property type="match status" value="1"/>
</dbReference>
<feature type="transmembrane region" description="Helical" evidence="6">
    <location>
        <begin position="243"/>
        <end position="266"/>
    </location>
</feature>
<feature type="domain" description="ABC-2 type transporter transmembrane" evidence="7">
    <location>
        <begin position="19"/>
        <end position="408"/>
    </location>
</feature>
<dbReference type="RefSeq" id="WP_073147681.1">
    <property type="nucleotide sequence ID" value="NZ_FQYY01000001.1"/>
</dbReference>
<dbReference type="InterPro" id="IPR013525">
    <property type="entry name" value="ABC2_TM"/>
</dbReference>
<proteinExistence type="predicted"/>
<dbReference type="Gene3D" id="3.40.190.10">
    <property type="entry name" value="Periplasmic binding protein-like II"/>
    <property type="match status" value="1"/>
</dbReference>
<comment type="subcellular location">
    <subcellularLocation>
        <location evidence="1">Cell membrane</location>
        <topology evidence="1">Multi-pass membrane protein</topology>
    </subcellularLocation>
</comment>